<accession>A0A1H9TP88</accession>
<reference evidence="3" key="1">
    <citation type="submission" date="2016-10" db="EMBL/GenBank/DDBJ databases">
        <authorList>
            <person name="Varghese N."/>
            <person name="Submissions S."/>
        </authorList>
    </citation>
    <scope>NUCLEOTIDE SEQUENCE [LARGE SCALE GENOMIC DNA]</scope>
    <source>
        <strain evidence="3">S1b</strain>
    </source>
</reference>
<evidence type="ECO:0000313" key="3">
    <source>
        <dbReference type="Proteomes" id="UP000182471"/>
    </source>
</evidence>
<dbReference type="AlphaFoldDB" id="A0A1H9TP88"/>
<dbReference type="RefSeq" id="WP_074730750.1">
    <property type="nucleotide sequence ID" value="NZ_FOGW01000018.1"/>
</dbReference>
<gene>
    <name evidence="2" type="ORF">SAMN02910429_01700</name>
</gene>
<feature type="transmembrane region" description="Helical" evidence="1">
    <location>
        <begin position="67"/>
        <end position="85"/>
    </location>
</feature>
<keyword evidence="3" id="KW-1185">Reference proteome</keyword>
<feature type="transmembrane region" description="Helical" evidence="1">
    <location>
        <begin position="21"/>
        <end position="40"/>
    </location>
</feature>
<name>A0A1H9TP88_9FIRM</name>
<dbReference type="EMBL" id="FOGW01000018">
    <property type="protein sequence ID" value="SER98453.1"/>
    <property type="molecule type" value="Genomic_DNA"/>
</dbReference>
<keyword evidence="1" id="KW-1133">Transmembrane helix</keyword>
<feature type="transmembrane region" description="Helical" evidence="1">
    <location>
        <begin position="201"/>
        <end position="220"/>
    </location>
</feature>
<dbReference type="Proteomes" id="UP000182471">
    <property type="component" value="Unassembled WGS sequence"/>
</dbReference>
<feature type="transmembrane region" description="Helical" evidence="1">
    <location>
        <begin position="240"/>
        <end position="260"/>
    </location>
</feature>
<organism evidence="2 3">
    <name type="scientific">Lachnobacterium bovis</name>
    <dbReference type="NCBI Taxonomy" id="140626"/>
    <lineage>
        <taxon>Bacteria</taxon>
        <taxon>Bacillati</taxon>
        <taxon>Bacillota</taxon>
        <taxon>Clostridia</taxon>
        <taxon>Lachnospirales</taxon>
        <taxon>Lachnospiraceae</taxon>
        <taxon>Lachnobacterium</taxon>
    </lineage>
</organism>
<feature type="transmembrane region" description="Helical" evidence="1">
    <location>
        <begin position="106"/>
        <end position="127"/>
    </location>
</feature>
<evidence type="ECO:0000313" key="2">
    <source>
        <dbReference type="EMBL" id="SER98453.1"/>
    </source>
</evidence>
<sequence>MGMFKEELLKIFRRKQYIISFFVMCIAAIGYYVCICQRVYGWDLSMVRPAYINNVIYAEQLAFPQQFFVMLLPIVVCIATADIYFEEYKKGISNYIFLRTSSIKNLLSKLAAIVIATVILVAIPLALNMILTLITFPIQGAYTNTETYLSFVVKNELQFEELLVKEPYINFLVYSLIRIMTAVCYAVFAFGFSTLYTENRYIILLSGVLYYYAFQILGLLFPNDIFRINIYNTNGTNQSILGTLIFICTGIVLGIVMTIIGSKREL</sequence>
<evidence type="ECO:0000256" key="1">
    <source>
        <dbReference type="SAM" id="Phobius"/>
    </source>
</evidence>
<dbReference type="PANTHER" id="PTHR37305:SF1">
    <property type="entry name" value="MEMBRANE PROTEIN"/>
    <property type="match status" value="1"/>
</dbReference>
<keyword evidence="1" id="KW-0812">Transmembrane</keyword>
<protein>
    <submittedName>
        <fullName evidence="2">ABC-2 family transporter protein</fullName>
    </submittedName>
</protein>
<feature type="transmembrane region" description="Helical" evidence="1">
    <location>
        <begin position="171"/>
        <end position="192"/>
    </location>
</feature>
<dbReference type="PANTHER" id="PTHR37305">
    <property type="entry name" value="INTEGRAL MEMBRANE PROTEIN-RELATED"/>
    <property type="match status" value="1"/>
</dbReference>
<proteinExistence type="predicted"/>
<keyword evidence="1" id="KW-0472">Membrane</keyword>